<keyword evidence="2" id="KW-1003">Cell membrane</keyword>
<comment type="caution">
    <text evidence="11">The sequence shown here is derived from an EMBL/GenBank/DDBJ whole genome shotgun (WGS) entry which is preliminary data.</text>
</comment>
<evidence type="ECO:0000256" key="1">
    <source>
        <dbReference type="ARBA" id="ARBA00004651"/>
    </source>
</evidence>
<feature type="transmembrane region" description="Helical" evidence="8">
    <location>
        <begin position="764"/>
        <end position="787"/>
    </location>
</feature>
<feature type="transmembrane region" description="Helical" evidence="8">
    <location>
        <begin position="698"/>
        <end position="721"/>
    </location>
</feature>
<organism evidence="11 12">
    <name type="scientific">Kitasatospora phosalacinea</name>
    <dbReference type="NCBI Taxonomy" id="2065"/>
    <lineage>
        <taxon>Bacteria</taxon>
        <taxon>Bacillati</taxon>
        <taxon>Actinomycetota</taxon>
        <taxon>Actinomycetes</taxon>
        <taxon>Kitasatosporales</taxon>
        <taxon>Streptomycetaceae</taxon>
        <taxon>Kitasatospora</taxon>
    </lineage>
</organism>
<comment type="subcellular location">
    <subcellularLocation>
        <location evidence="1">Cell membrane</location>
        <topology evidence="1">Multi-pass membrane protein</topology>
    </subcellularLocation>
</comment>
<evidence type="ECO:0000256" key="4">
    <source>
        <dbReference type="ARBA" id="ARBA00022989"/>
    </source>
</evidence>
<accession>A0A9W6Q2L2</accession>
<keyword evidence="9" id="KW-0732">Signal</keyword>
<dbReference type="InterPro" id="IPR003838">
    <property type="entry name" value="ABC3_permease_C"/>
</dbReference>
<sequence>MLLMVRSQVRHRWGRAVALMSGIAVATSAFTVLTGAARTQELQVEETVEANSRSSYDILVRPVNARSATERDQGLVQAGFLSGIFGGITLDQWHRIQQVPGVQVAAPLALAGYITPEVAVPIELESQIPAGQDSALFRVTATTTTDGGRSRLPTGTTYLYLTRKGLVRQTGDPTHRLPVLEEQPDGTRVEACPVDDPGVGSGPFDRPDRVACDSTAGSRTEANGEALPGGGAPAGPVGYRAEIPTPMLIGAIDPASEAALDGLDRAVVSGRYLADHQLPGTHEVPATVTGGSTTTVQTLTMPTFPVLAANRSDLDSTVDITVQRLDGTGGRTPLQLGRDVLGTLTGRQVAARTVTAGEAYDRALADAASGEPGSISNNSFYAAFTVGPVRWSTGPDGSLVPAPVDNPDDTWSVTDQGTTWMNVPRSNADTAVREVRTHRSASLSWPLPSIEGVYDPARLAAVNPLTAVPLGAFDAPVTTGADDASRQALGGQPMRPDGNMAGLLTQPPQLLTTLDSLHTITGGAYAGNMHFGDPISSIRVKVAGVTGTDPVSRERVRLVAEQIQQATGLLVDVTYGSSPRPVRIALPAGEFGRPALLLDQNWVKLGVAFTVLDALDRKSLTLFVLILAVCALFVVNSVSAAVRSRRTELGVLSCLGWTAGRIGATLLGEVALLGLVAGLAGAGLAWPVAGLFGLHATLLRASLAVPGAVVLALLAGAVPVWRASRAVPAEAVREAVSDPRRTRRSRGLPGLAAGNLRRTPGRSLLGVLSVAIGSTALTVLLGITWAFRNSLVGSLLGQAVSFRIRGIDYAAVGTVLVLGALAVADVLYLGLRERAGELAALAASGWRDGELGRLVLAEGCLLGLTGALGGAAAGTAVTAVLAGRLPAPLLATAALVAAGAVLVTVLASLVPAALLRRIPLGRLLTED</sequence>
<evidence type="ECO:0000259" key="10">
    <source>
        <dbReference type="Pfam" id="PF02687"/>
    </source>
</evidence>
<evidence type="ECO:0000256" key="8">
    <source>
        <dbReference type="SAM" id="Phobius"/>
    </source>
</evidence>
<feature type="transmembrane region" description="Helical" evidence="8">
    <location>
        <begin position="861"/>
        <end position="883"/>
    </location>
</feature>
<feature type="transmembrane region" description="Helical" evidence="8">
    <location>
        <begin position="807"/>
        <end position="831"/>
    </location>
</feature>
<keyword evidence="3 8" id="KW-0812">Transmembrane</keyword>
<evidence type="ECO:0000256" key="9">
    <source>
        <dbReference type="SAM" id="SignalP"/>
    </source>
</evidence>
<name>A0A9W6Q2L2_9ACTN</name>
<keyword evidence="5 8" id="KW-0472">Membrane</keyword>
<dbReference type="Pfam" id="PF02687">
    <property type="entry name" value="FtsX"/>
    <property type="match status" value="2"/>
</dbReference>
<evidence type="ECO:0000313" key="11">
    <source>
        <dbReference type="EMBL" id="GLW68587.1"/>
    </source>
</evidence>
<feature type="domain" description="ABC3 transporter permease C-terminal" evidence="10">
    <location>
        <begin position="811"/>
        <end position="919"/>
    </location>
</feature>
<dbReference type="EMBL" id="BSSA01000002">
    <property type="protein sequence ID" value="GLW68587.1"/>
    <property type="molecule type" value="Genomic_DNA"/>
</dbReference>
<keyword evidence="4 8" id="KW-1133">Transmembrane helix</keyword>
<dbReference type="Proteomes" id="UP001165041">
    <property type="component" value="Unassembled WGS sequence"/>
</dbReference>
<dbReference type="AlphaFoldDB" id="A0A9W6Q2L2"/>
<evidence type="ECO:0000256" key="3">
    <source>
        <dbReference type="ARBA" id="ARBA00022692"/>
    </source>
</evidence>
<evidence type="ECO:0000256" key="6">
    <source>
        <dbReference type="ARBA" id="ARBA00038076"/>
    </source>
</evidence>
<evidence type="ECO:0000256" key="2">
    <source>
        <dbReference type="ARBA" id="ARBA00022475"/>
    </source>
</evidence>
<dbReference type="PANTHER" id="PTHR30572">
    <property type="entry name" value="MEMBRANE COMPONENT OF TRANSPORTER-RELATED"/>
    <property type="match status" value="1"/>
</dbReference>
<gene>
    <name evidence="11" type="ORF">Kpho02_08860</name>
</gene>
<dbReference type="GO" id="GO:0005886">
    <property type="term" value="C:plasma membrane"/>
    <property type="evidence" value="ECO:0007669"/>
    <property type="project" value="UniProtKB-SubCell"/>
</dbReference>
<feature type="domain" description="ABC3 transporter permease C-terminal" evidence="10">
    <location>
        <begin position="622"/>
        <end position="726"/>
    </location>
</feature>
<reference evidence="11" key="1">
    <citation type="submission" date="2023-02" db="EMBL/GenBank/DDBJ databases">
        <title>Kitasatospora phosalacinea NBRC 14627.</title>
        <authorList>
            <person name="Ichikawa N."/>
            <person name="Sato H."/>
            <person name="Tonouchi N."/>
        </authorList>
    </citation>
    <scope>NUCLEOTIDE SEQUENCE</scope>
    <source>
        <strain evidence="11">NBRC 14627</strain>
    </source>
</reference>
<dbReference type="PANTHER" id="PTHR30572:SF4">
    <property type="entry name" value="ABC TRANSPORTER PERMEASE YTRF"/>
    <property type="match status" value="1"/>
</dbReference>
<feature type="transmembrane region" description="Helical" evidence="8">
    <location>
        <begin position="620"/>
        <end position="642"/>
    </location>
</feature>
<feature type="transmembrane region" description="Helical" evidence="8">
    <location>
        <begin position="662"/>
        <end position="686"/>
    </location>
</feature>
<feature type="transmembrane region" description="Helical" evidence="8">
    <location>
        <begin position="889"/>
        <end position="915"/>
    </location>
</feature>
<dbReference type="InterPro" id="IPR050250">
    <property type="entry name" value="Macrolide_Exporter_MacB"/>
</dbReference>
<evidence type="ECO:0000313" key="12">
    <source>
        <dbReference type="Proteomes" id="UP001165041"/>
    </source>
</evidence>
<evidence type="ECO:0000256" key="5">
    <source>
        <dbReference type="ARBA" id="ARBA00023136"/>
    </source>
</evidence>
<dbReference type="GO" id="GO:0022857">
    <property type="term" value="F:transmembrane transporter activity"/>
    <property type="evidence" value="ECO:0007669"/>
    <property type="project" value="TreeGrafter"/>
</dbReference>
<proteinExistence type="inferred from homology"/>
<comment type="similarity">
    <text evidence="6">Belongs to the ABC-4 integral membrane protein family.</text>
</comment>
<feature type="signal peptide" evidence="9">
    <location>
        <begin position="1"/>
        <end position="26"/>
    </location>
</feature>
<feature type="region of interest" description="Disordered" evidence="7">
    <location>
        <begin position="197"/>
        <end position="231"/>
    </location>
</feature>
<evidence type="ECO:0000256" key="7">
    <source>
        <dbReference type="SAM" id="MobiDB-lite"/>
    </source>
</evidence>
<protein>
    <recommendedName>
        <fullName evidence="10">ABC3 transporter permease C-terminal domain-containing protein</fullName>
    </recommendedName>
</protein>
<feature type="chain" id="PRO_5040843656" description="ABC3 transporter permease C-terminal domain-containing protein" evidence="9">
    <location>
        <begin position="27"/>
        <end position="927"/>
    </location>
</feature>